<keyword evidence="1" id="KW-0732">Signal</keyword>
<feature type="chain" id="PRO_5046777273" evidence="1">
    <location>
        <begin position="18"/>
        <end position="338"/>
    </location>
</feature>
<evidence type="ECO:0000259" key="2">
    <source>
        <dbReference type="Pfam" id="PF09084"/>
    </source>
</evidence>
<dbReference type="Pfam" id="PF09084">
    <property type="entry name" value="NMT1"/>
    <property type="match status" value="1"/>
</dbReference>
<proteinExistence type="predicted"/>
<accession>A0ABS1TJ45</accession>
<feature type="domain" description="SsuA/THI5-like" evidence="2">
    <location>
        <begin position="51"/>
        <end position="266"/>
    </location>
</feature>
<dbReference type="EMBL" id="JAESWC010000025">
    <property type="protein sequence ID" value="MBL4938601.1"/>
    <property type="molecule type" value="Genomic_DNA"/>
</dbReference>
<evidence type="ECO:0000313" key="3">
    <source>
        <dbReference type="EMBL" id="MBL4938601.1"/>
    </source>
</evidence>
<dbReference type="PANTHER" id="PTHR31528">
    <property type="entry name" value="4-AMINO-5-HYDROXYMETHYL-2-METHYLPYRIMIDINE PHOSPHATE SYNTHASE THI11-RELATED"/>
    <property type="match status" value="1"/>
</dbReference>
<dbReference type="PANTHER" id="PTHR31528:SF3">
    <property type="entry name" value="THIAMINE BIOSYNTHESIS PROTEIN HI_0357-RELATED"/>
    <property type="match status" value="1"/>
</dbReference>
<reference evidence="3 4" key="1">
    <citation type="submission" date="2021-01" db="EMBL/GenBank/DDBJ databases">
        <title>Genome public.</title>
        <authorList>
            <person name="Liu C."/>
            <person name="Sun Q."/>
        </authorList>
    </citation>
    <scope>NUCLEOTIDE SEQUENCE [LARGE SCALE GENOMIC DNA]</scope>
    <source>
        <strain evidence="3 4">YIM B02515</strain>
    </source>
</reference>
<keyword evidence="4" id="KW-1185">Reference proteome</keyword>
<dbReference type="InterPro" id="IPR015168">
    <property type="entry name" value="SsuA/THI5"/>
</dbReference>
<gene>
    <name evidence="3" type="ORF">JK636_23125</name>
</gene>
<comment type="caution">
    <text evidence="3">The sequence shown here is derived from an EMBL/GenBank/DDBJ whole genome shotgun (WGS) entry which is preliminary data.</text>
</comment>
<evidence type="ECO:0000256" key="1">
    <source>
        <dbReference type="SAM" id="SignalP"/>
    </source>
</evidence>
<dbReference type="PROSITE" id="PS51257">
    <property type="entry name" value="PROKAR_LIPOPROTEIN"/>
    <property type="match status" value="1"/>
</dbReference>
<dbReference type="RefSeq" id="WP_202751365.1">
    <property type="nucleotide sequence ID" value="NZ_JAESWC010000025.1"/>
</dbReference>
<dbReference type="Gene3D" id="3.40.190.10">
    <property type="entry name" value="Periplasmic binding protein-like II"/>
    <property type="match status" value="2"/>
</dbReference>
<evidence type="ECO:0000313" key="4">
    <source>
        <dbReference type="Proteomes" id="UP000632377"/>
    </source>
</evidence>
<dbReference type="InterPro" id="IPR027939">
    <property type="entry name" value="NMT1/THI5"/>
</dbReference>
<organism evidence="3 4">
    <name type="scientific">Clostridium rhizosphaerae</name>
    <dbReference type="NCBI Taxonomy" id="2803861"/>
    <lineage>
        <taxon>Bacteria</taxon>
        <taxon>Bacillati</taxon>
        <taxon>Bacillota</taxon>
        <taxon>Clostridia</taxon>
        <taxon>Eubacteriales</taxon>
        <taxon>Clostridiaceae</taxon>
        <taxon>Clostridium</taxon>
    </lineage>
</organism>
<protein>
    <submittedName>
        <fullName evidence="3">ABC transporter substrate-binding protein</fullName>
    </submittedName>
</protein>
<dbReference type="SUPFAM" id="SSF53850">
    <property type="entry name" value="Periplasmic binding protein-like II"/>
    <property type="match status" value="1"/>
</dbReference>
<sequence length="338" mass="37314">MKKNKILSIAAALTVTAAIMSGCAAKKEDIKKEEANKPLEKTTVILDWTPNTNHTGLYTALEKGYYKAEGLDVQIIQPSEGSTATLVAAGKGDFGVSYQEDVTYALTGDEPVPIKAIATIIQHNTSGFAAPKSKNIKSVKDFEGKTYGGWGSPSEEAVLKAVMEKNGADYSKLKNISMGNDDFFTAVQKNIDFAWIFEGWTGIEAKTKGIDLDYIPVKDLDPALDYYTPILITSNSIIKDNPEKVKKFLRATQKGYEDAIKNPDEAAKILLKYAPEINQNLAVESQKYLAKQYVADAPKWGVMKTEVWNNYAKFLKDKGLIKKELKAEDAFTNEFLPK</sequence>
<dbReference type="Proteomes" id="UP000632377">
    <property type="component" value="Unassembled WGS sequence"/>
</dbReference>
<feature type="signal peptide" evidence="1">
    <location>
        <begin position="1"/>
        <end position="17"/>
    </location>
</feature>
<name>A0ABS1TJ45_9CLOT</name>